<dbReference type="AlphaFoldDB" id="A0A161MSV1"/>
<dbReference type="EMBL" id="GEMB01000571">
    <property type="protein sequence ID" value="JAS02559.1"/>
    <property type="molecule type" value="Transcribed_RNA"/>
</dbReference>
<reference evidence="3" key="1">
    <citation type="submission" date="2016-04" db="EMBL/GenBank/DDBJ databases">
        <authorList>
            <person name="Calderon-Fernandez G.M.Sr."/>
        </authorList>
    </citation>
    <scope>NUCLEOTIDE SEQUENCE</scope>
    <source>
        <strain evidence="3">Int1</strain>
        <tissue evidence="3">Integument</tissue>
    </source>
</reference>
<feature type="transmembrane region" description="Helical" evidence="1">
    <location>
        <begin position="117"/>
        <end position="142"/>
    </location>
</feature>
<feature type="transmembrane region" description="Helical" evidence="1">
    <location>
        <begin position="57"/>
        <end position="76"/>
    </location>
</feature>
<protein>
    <submittedName>
        <fullName evidence="3">Bmp and activin membrane-bound inhibitor-like protein</fullName>
    </submittedName>
</protein>
<dbReference type="Pfam" id="PF19337">
    <property type="entry name" value="BAMBI_C"/>
    <property type="match status" value="1"/>
</dbReference>
<sequence>EQIICANQICLVVFHNFYHHWMLTELNMAVSIYFLGRKTLNAKTCQVVQVVARKVHYCYAVTKICVIILIVLKLVVNLMKLHMPWQFGLLSGNTDEPLMLRGGSGTRAGPGYNSYEVWFKAATIAVPICGALILLILVILAIKILKSDPQALPPKFRSKGGSGTTSLLSGVVVAHNPTADTGCGASKKLPLLYHQNDCSNLRAPPDYTQPQVDKNEAHAKLNTGSDLIDLAKPGGHAAPTCNLYQPLLSPTQLSGQHHNNLYT</sequence>
<evidence type="ECO:0000259" key="2">
    <source>
        <dbReference type="Pfam" id="PF19337"/>
    </source>
</evidence>
<keyword evidence="1" id="KW-0472">Membrane</keyword>
<keyword evidence="1" id="KW-1133">Transmembrane helix</keyword>
<feature type="non-terminal residue" evidence="3">
    <location>
        <position position="263"/>
    </location>
</feature>
<dbReference type="InterPro" id="IPR045806">
    <property type="entry name" value="BAMBI_C"/>
</dbReference>
<feature type="non-terminal residue" evidence="3">
    <location>
        <position position="1"/>
    </location>
</feature>
<evidence type="ECO:0000256" key="1">
    <source>
        <dbReference type="SAM" id="Phobius"/>
    </source>
</evidence>
<keyword evidence="1" id="KW-0812">Transmembrane</keyword>
<evidence type="ECO:0000313" key="3">
    <source>
        <dbReference type="EMBL" id="JAS02559.1"/>
    </source>
</evidence>
<reference evidence="3" key="2">
    <citation type="journal article" date="2017" name="J. Med. Entomol.">
        <title>Transcriptome Analysis of the Triatoma infestans (Hemiptera: Reduviidae) Integument.</title>
        <authorList>
            <person name="Calderon-Fernandez G.M."/>
            <person name="Moriconi D.E."/>
            <person name="Dulbecco A.B."/>
            <person name="Juarez M.P."/>
        </authorList>
    </citation>
    <scope>NUCLEOTIDE SEQUENCE</scope>
    <source>
        <strain evidence="3">Int1</strain>
        <tissue evidence="3">Integument</tissue>
    </source>
</reference>
<feature type="domain" description="BMP and activin membrane-bound inhibitor C-terminal" evidence="2">
    <location>
        <begin position="114"/>
        <end position="152"/>
    </location>
</feature>
<organism evidence="3">
    <name type="scientific">Triatoma infestans</name>
    <name type="common">Assassin bug</name>
    <dbReference type="NCBI Taxonomy" id="30076"/>
    <lineage>
        <taxon>Eukaryota</taxon>
        <taxon>Metazoa</taxon>
        <taxon>Ecdysozoa</taxon>
        <taxon>Arthropoda</taxon>
        <taxon>Hexapoda</taxon>
        <taxon>Insecta</taxon>
        <taxon>Pterygota</taxon>
        <taxon>Neoptera</taxon>
        <taxon>Paraneoptera</taxon>
        <taxon>Hemiptera</taxon>
        <taxon>Heteroptera</taxon>
        <taxon>Panheteroptera</taxon>
        <taxon>Cimicomorpha</taxon>
        <taxon>Reduviidae</taxon>
        <taxon>Triatominae</taxon>
        <taxon>Triatoma</taxon>
    </lineage>
</organism>
<accession>A0A161MSV1</accession>
<name>A0A161MSV1_TRIIF</name>
<proteinExistence type="predicted"/>